<name>A0AA87Z8N0_FICCA</name>
<keyword evidence="2" id="KW-0611">Plant defense</keyword>
<dbReference type="GO" id="GO:0045087">
    <property type="term" value="P:innate immune response"/>
    <property type="evidence" value="ECO:0007669"/>
    <property type="project" value="InterPro"/>
</dbReference>
<evidence type="ECO:0000256" key="1">
    <source>
        <dbReference type="ARBA" id="ARBA00011021"/>
    </source>
</evidence>
<evidence type="ECO:0000313" key="5">
    <source>
        <dbReference type="Proteomes" id="UP001187192"/>
    </source>
</evidence>
<dbReference type="Pfam" id="PF17232">
    <property type="entry name" value="Pep1_7"/>
    <property type="match status" value="1"/>
</dbReference>
<evidence type="ECO:0000313" key="4">
    <source>
        <dbReference type="EMBL" id="GMN28159.1"/>
    </source>
</evidence>
<protein>
    <submittedName>
        <fullName evidence="4">Uncharacterized protein</fullName>
    </submittedName>
</protein>
<feature type="compositionally biased region" description="Basic and acidic residues" evidence="3">
    <location>
        <begin position="1"/>
        <end position="13"/>
    </location>
</feature>
<evidence type="ECO:0000256" key="2">
    <source>
        <dbReference type="ARBA" id="ARBA00022821"/>
    </source>
</evidence>
<keyword evidence="5" id="KW-1185">Reference proteome</keyword>
<feature type="region of interest" description="Disordered" evidence="3">
    <location>
        <begin position="1"/>
        <end position="21"/>
    </location>
</feature>
<dbReference type="AlphaFoldDB" id="A0AA87Z8N0"/>
<organism evidence="4 5">
    <name type="scientific">Ficus carica</name>
    <name type="common">Common fig</name>
    <dbReference type="NCBI Taxonomy" id="3494"/>
    <lineage>
        <taxon>Eukaryota</taxon>
        <taxon>Viridiplantae</taxon>
        <taxon>Streptophyta</taxon>
        <taxon>Embryophyta</taxon>
        <taxon>Tracheophyta</taxon>
        <taxon>Spermatophyta</taxon>
        <taxon>Magnoliopsida</taxon>
        <taxon>eudicotyledons</taxon>
        <taxon>Gunneridae</taxon>
        <taxon>Pentapetalae</taxon>
        <taxon>rosids</taxon>
        <taxon>fabids</taxon>
        <taxon>Rosales</taxon>
        <taxon>Moraceae</taxon>
        <taxon>Ficeae</taxon>
        <taxon>Ficus</taxon>
    </lineage>
</organism>
<dbReference type="EMBL" id="BTGU01008399">
    <property type="protein sequence ID" value="GMN28159.1"/>
    <property type="molecule type" value="Genomic_DNA"/>
</dbReference>
<comment type="similarity">
    <text evidence="1">Belongs to the brassicaceae elicitor peptide family.</text>
</comment>
<comment type="caution">
    <text evidence="4">The sequence shown here is derived from an EMBL/GenBank/DDBJ whole genome shotgun (WGS) entry which is preliminary data.</text>
</comment>
<feature type="region of interest" description="Disordered" evidence="3">
    <location>
        <begin position="81"/>
        <end position="100"/>
    </location>
</feature>
<accession>A0AA87Z8N0</accession>
<proteinExistence type="inferred from homology"/>
<gene>
    <name evidence="4" type="ORF">TIFTF001_050515</name>
</gene>
<reference evidence="4" key="1">
    <citation type="submission" date="2023-07" db="EMBL/GenBank/DDBJ databases">
        <title>draft genome sequence of fig (Ficus carica).</title>
        <authorList>
            <person name="Takahashi T."/>
            <person name="Nishimura K."/>
        </authorList>
    </citation>
    <scope>NUCLEOTIDE SEQUENCE</scope>
</reference>
<evidence type="ECO:0000256" key="3">
    <source>
        <dbReference type="SAM" id="MobiDB-lite"/>
    </source>
</evidence>
<feature type="region of interest" description="Disordered" evidence="3">
    <location>
        <begin position="45"/>
        <end position="68"/>
    </location>
</feature>
<dbReference type="InterPro" id="IPR035176">
    <property type="entry name" value="PEP"/>
</dbReference>
<feature type="compositionally biased region" description="Low complexity" evidence="3">
    <location>
        <begin position="49"/>
        <end position="58"/>
    </location>
</feature>
<sequence>METPQKNDEREETNYSNNTDTDFYSPCNLFKQLVKACFKCLGHGDATTNNNIPSQQQPPNEPADASEMNITREFYVASLLRARARPSKPDLGTGSGGQTN</sequence>
<dbReference type="Proteomes" id="UP001187192">
    <property type="component" value="Unassembled WGS sequence"/>
</dbReference>